<gene>
    <name evidence="3" type="ORF">ACFSGX_07630</name>
</gene>
<dbReference type="RefSeq" id="WP_380928814.1">
    <property type="nucleotide sequence ID" value="NZ_JBHUGS010000002.1"/>
</dbReference>
<name>A0ABW4TXL9_9SPHN</name>
<sequence>MNARTRLSSKGQIVIPKDIRDALQLEPGEFLDIVREGRRIVLQAAEPAREKISYEEFRRRIPRHEGPAVTIEEMNTAVDAMFAAKGRE</sequence>
<dbReference type="EMBL" id="JBHUGS010000002">
    <property type="protein sequence ID" value="MFD1950635.1"/>
    <property type="molecule type" value="Genomic_DNA"/>
</dbReference>
<dbReference type="Proteomes" id="UP001597400">
    <property type="component" value="Unassembled WGS sequence"/>
</dbReference>
<keyword evidence="1 3" id="KW-0238">DNA-binding</keyword>
<evidence type="ECO:0000313" key="4">
    <source>
        <dbReference type="Proteomes" id="UP001597400"/>
    </source>
</evidence>
<reference evidence="4" key="1">
    <citation type="journal article" date="2019" name="Int. J. Syst. Evol. Microbiol.">
        <title>The Global Catalogue of Microorganisms (GCM) 10K type strain sequencing project: providing services to taxonomists for standard genome sequencing and annotation.</title>
        <authorList>
            <consortium name="The Broad Institute Genomics Platform"/>
            <consortium name="The Broad Institute Genome Sequencing Center for Infectious Disease"/>
            <person name="Wu L."/>
            <person name="Ma J."/>
        </authorList>
    </citation>
    <scope>NUCLEOTIDE SEQUENCE [LARGE SCALE GENOMIC DNA]</scope>
    <source>
        <strain evidence="4">CGMCC 1.12702</strain>
    </source>
</reference>
<comment type="caution">
    <text evidence="3">The sequence shown here is derived from an EMBL/GenBank/DDBJ whole genome shotgun (WGS) entry which is preliminary data.</text>
</comment>
<evidence type="ECO:0000259" key="2">
    <source>
        <dbReference type="PROSITE" id="PS51740"/>
    </source>
</evidence>
<evidence type="ECO:0000256" key="1">
    <source>
        <dbReference type="PROSITE-ProRule" id="PRU01076"/>
    </source>
</evidence>
<proteinExistence type="predicted"/>
<evidence type="ECO:0000313" key="3">
    <source>
        <dbReference type="EMBL" id="MFD1950635.1"/>
    </source>
</evidence>
<accession>A0ABW4TXL9</accession>
<keyword evidence="4" id="KW-1185">Reference proteome</keyword>
<dbReference type="SUPFAM" id="SSF89447">
    <property type="entry name" value="AbrB/MazE/MraZ-like"/>
    <property type="match status" value="1"/>
</dbReference>
<dbReference type="InterPro" id="IPR007159">
    <property type="entry name" value="SpoVT-AbrB_dom"/>
</dbReference>
<organism evidence="3 4">
    <name type="scientific">Sphingomonas arantia</name>
    <dbReference type="NCBI Taxonomy" id="1460676"/>
    <lineage>
        <taxon>Bacteria</taxon>
        <taxon>Pseudomonadati</taxon>
        <taxon>Pseudomonadota</taxon>
        <taxon>Alphaproteobacteria</taxon>
        <taxon>Sphingomonadales</taxon>
        <taxon>Sphingomonadaceae</taxon>
        <taxon>Sphingomonas</taxon>
    </lineage>
</organism>
<dbReference type="InterPro" id="IPR037914">
    <property type="entry name" value="SpoVT-AbrB_sf"/>
</dbReference>
<dbReference type="NCBIfam" id="TIGR01439">
    <property type="entry name" value="lp_hng_hel_AbrB"/>
    <property type="match status" value="1"/>
</dbReference>
<dbReference type="GO" id="GO:0003677">
    <property type="term" value="F:DNA binding"/>
    <property type="evidence" value="ECO:0007669"/>
    <property type="project" value="UniProtKB-KW"/>
</dbReference>
<dbReference type="Pfam" id="PF04014">
    <property type="entry name" value="MazE_antitoxin"/>
    <property type="match status" value="1"/>
</dbReference>
<protein>
    <submittedName>
        <fullName evidence="3">AbrB/MazE/SpoVT family DNA-binding domain-containing protein</fullName>
    </submittedName>
</protein>
<dbReference type="Gene3D" id="2.10.260.10">
    <property type="match status" value="1"/>
</dbReference>
<dbReference type="SMART" id="SM00966">
    <property type="entry name" value="SpoVT_AbrB"/>
    <property type="match status" value="1"/>
</dbReference>
<feature type="domain" description="SpoVT-AbrB" evidence="2">
    <location>
        <begin position="2"/>
        <end position="46"/>
    </location>
</feature>
<dbReference type="PROSITE" id="PS51740">
    <property type="entry name" value="SPOVT_ABRB"/>
    <property type="match status" value="1"/>
</dbReference>